<feature type="repeat" description="TPR" evidence="16">
    <location>
        <begin position="782"/>
        <end position="815"/>
    </location>
</feature>
<evidence type="ECO:0000256" key="11">
    <source>
        <dbReference type="ARBA" id="ARBA00022824"/>
    </source>
</evidence>
<keyword evidence="11" id="KW-0256">Endoplasmic reticulum</keyword>
<evidence type="ECO:0000256" key="17">
    <source>
        <dbReference type="SAM" id="Phobius"/>
    </source>
</evidence>
<dbReference type="SMART" id="SM00028">
    <property type="entry name" value="TPR"/>
    <property type="match status" value="7"/>
</dbReference>
<dbReference type="Pfam" id="PF13432">
    <property type="entry name" value="TPR_16"/>
    <property type="match status" value="1"/>
</dbReference>
<feature type="repeat" description="TPR" evidence="16">
    <location>
        <begin position="851"/>
        <end position="884"/>
    </location>
</feature>
<dbReference type="Gene3D" id="1.25.40.10">
    <property type="entry name" value="Tetratricopeptide repeat domain"/>
    <property type="match status" value="2"/>
</dbReference>
<keyword evidence="12 17" id="KW-1133">Transmembrane helix</keyword>
<comment type="function">
    <text evidence="1">Transfers mannosyl residues to the hydroxyl group of serine or threonine residues.</text>
</comment>
<dbReference type="GO" id="GO:0005789">
    <property type="term" value="C:endoplasmic reticulum membrane"/>
    <property type="evidence" value="ECO:0007669"/>
    <property type="project" value="TreeGrafter"/>
</dbReference>
<evidence type="ECO:0000313" key="20">
    <source>
        <dbReference type="EMBL" id="CAD7593224.1"/>
    </source>
</evidence>
<keyword evidence="9" id="KW-0677">Repeat</keyword>
<comment type="pathway">
    <text evidence="4">Protein modification; protein glycosylation.</text>
</comment>
<dbReference type="GO" id="GO:0004169">
    <property type="term" value="F:dolichyl-phosphate-mannose-protein mannosyltransferase activity"/>
    <property type="evidence" value="ECO:0007669"/>
    <property type="project" value="UniProtKB-EC"/>
</dbReference>
<dbReference type="InterPro" id="IPR011990">
    <property type="entry name" value="TPR-like_helical_dom_sf"/>
</dbReference>
<evidence type="ECO:0000259" key="19">
    <source>
        <dbReference type="Pfam" id="PF08409"/>
    </source>
</evidence>
<feature type="repeat" description="TPR" evidence="16">
    <location>
        <begin position="919"/>
        <end position="952"/>
    </location>
</feature>
<evidence type="ECO:0000256" key="10">
    <source>
        <dbReference type="ARBA" id="ARBA00022803"/>
    </source>
</evidence>
<feature type="transmembrane region" description="Helical" evidence="17">
    <location>
        <begin position="592"/>
        <end position="611"/>
    </location>
</feature>
<sequence>MLWACVVSGAVAFFIYSNTLDFGFVYDDNICGEGEWKTTLSTPYQDSKPDIPIIGSSEYYDNDASDHEAGWQTIAVVNAQINFKAVLMDDSSRAILSNDDVLPETPLSDLWLHDFWGTPLRHSGSHGSYRPLTTLSFKLNALWAGGEPRTVPSSKGFHVVNVVLHSATTAAFTWWIGLLPSSHARLTQWLSGLLFAVHPVHTEAVSGLVGRADVGAAFFFLLALLAYKAHLHHREKRSGFVQMMYLVICLLSALCSMLTKEHGVTVLLVCVLYEMLFNTRYTPTEVLQHLLKRPCRCDQNDCQDSKKIQEWSSRCLIVCFCIFICARACLAGGHFPRFSTADNPASRSESLLTRTLTFLYLPVFNFLLLLCPTTLSFDWSMDAIPLITSIIDRRNLSTLTLYCAFIVVVFRNIKCLNVNKPVIAFDTIVKRTTVDVNENNAYQVNSEWLKSTNNLQDPSKFKDAQTYHSSINQFHLKQYHRTCNLSKNNSTPLAHRRCNFNQCSCEIAAQKLDTSIAIKMSKKRDDSKVILMAIFLLVVPFLPATNLVAYVGFVVAERVLYISSMGHSLLVGHGLSRMIAWSVGRRIKWQQFLVILFTGVLLVVFGLKTWLRNFDWCDEESLYRSGLDINPPKAYGNLGNILSVQGRYTEAEMYYRRALTFTPNMADVHYNLGVLLQNQQRLQEAIHRYRVAIQCRPRLAVAHLNLGIVLGRVGRLKESKVVLRACSMLDGTGLKDPRNHDTARIACLFHLGRLTMEEGRLGEAVEIFLEAVGKMPHYYQPQSLFNMLGEAFSRLGKDKEAENWFKASLATRPDHVPTHLTYGKLLARNITRVIEAENWYTKAQEIAPEDASVYRHYGQFLLDQSRYSEAASKFERAVSLSTPEYEDVVRAATSLRLAGNHRGAEIYYKMAVNIKPWESSGLSNLGALYHLMGRLPEAEDCYKRALKLSPADTVTRENLRRLRNIINLHEEQRRIVGS</sequence>
<comment type="catalytic activity">
    <reaction evidence="15">
        <text>a di-trans,poly-cis-dolichyl beta-D-mannosyl phosphate + L-seryl-[protein] = 3-O-(alpha-D-mannosyl)-L-seryl-[protein] + a di-trans,poly-cis-dolichyl phosphate + H(+)</text>
        <dbReference type="Rhea" id="RHEA:17377"/>
        <dbReference type="Rhea" id="RHEA-COMP:9863"/>
        <dbReference type="Rhea" id="RHEA-COMP:13546"/>
        <dbReference type="Rhea" id="RHEA-COMP:19498"/>
        <dbReference type="Rhea" id="RHEA-COMP:19501"/>
        <dbReference type="ChEBI" id="CHEBI:15378"/>
        <dbReference type="ChEBI" id="CHEBI:29999"/>
        <dbReference type="ChEBI" id="CHEBI:57683"/>
        <dbReference type="ChEBI" id="CHEBI:58211"/>
        <dbReference type="ChEBI" id="CHEBI:137321"/>
        <dbReference type="EC" id="2.4.1.109"/>
    </reaction>
</comment>
<dbReference type="PROSITE" id="PS50005">
    <property type="entry name" value="TPR"/>
    <property type="match status" value="5"/>
</dbReference>
<evidence type="ECO:0000256" key="1">
    <source>
        <dbReference type="ARBA" id="ARBA00003582"/>
    </source>
</evidence>
<feature type="repeat" description="TPR" evidence="16">
    <location>
        <begin position="632"/>
        <end position="665"/>
    </location>
</feature>
<evidence type="ECO:0000256" key="7">
    <source>
        <dbReference type="ARBA" id="ARBA00022679"/>
    </source>
</evidence>
<feature type="transmembrane region" description="Helical" evidence="17">
    <location>
        <begin position="351"/>
        <end position="375"/>
    </location>
</feature>
<feature type="signal peptide" evidence="18">
    <location>
        <begin position="1"/>
        <end position="19"/>
    </location>
</feature>
<evidence type="ECO:0000256" key="14">
    <source>
        <dbReference type="ARBA" id="ARBA00045085"/>
    </source>
</evidence>
<organism evidence="20">
    <name type="scientific">Timema genevievae</name>
    <name type="common">Walking stick</name>
    <dbReference type="NCBI Taxonomy" id="629358"/>
    <lineage>
        <taxon>Eukaryota</taxon>
        <taxon>Metazoa</taxon>
        <taxon>Ecdysozoa</taxon>
        <taxon>Arthropoda</taxon>
        <taxon>Hexapoda</taxon>
        <taxon>Insecta</taxon>
        <taxon>Pterygota</taxon>
        <taxon>Neoptera</taxon>
        <taxon>Polyneoptera</taxon>
        <taxon>Phasmatodea</taxon>
        <taxon>Timematodea</taxon>
        <taxon>Timematoidea</taxon>
        <taxon>Timematidae</taxon>
        <taxon>Timema</taxon>
    </lineage>
</organism>
<evidence type="ECO:0000256" key="2">
    <source>
        <dbReference type="ARBA" id="ARBA00004141"/>
    </source>
</evidence>
<evidence type="ECO:0000256" key="9">
    <source>
        <dbReference type="ARBA" id="ARBA00022737"/>
    </source>
</evidence>
<dbReference type="EMBL" id="OE840918">
    <property type="protein sequence ID" value="CAD7593224.1"/>
    <property type="molecule type" value="Genomic_DNA"/>
</dbReference>
<dbReference type="PANTHER" id="PTHR44216">
    <property type="entry name" value="PROTEIN O-MANNOSYL-TRANSFERASE TMTC2"/>
    <property type="match status" value="1"/>
</dbReference>
<feature type="transmembrane region" description="Helical" evidence="17">
    <location>
        <begin position="559"/>
        <end position="580"/>
    </location>
</feature>
<evidence type="ECO:0000256" key="16">
    <source>
        <dbReference type="PROSITE-ProRule" id="PRU00339"/>
    </source>
</evidence>
<evidence type="ECO:0000256" key="5">
    <source>
        <dbReference type="ARBA" id="ARBA00007882"/>
    </source>
</evidence>
<evidence type="ECO:0000256" key="13">
    <source>
        <dbReference type="ARBA" id="ARBA00023136"/>
    </source>
</evidence>
<dbReference type="InterPro" id="IPR052384">
    <property type="entry name" value="TMTC_O-mannosyltransferase"/>
</dbReference>
<comment type="similarity">
    <text evidence="5">Belongs to the TMTC family.</text>
</comment>
<dbReference type="Pfam" id="PF08409">
    <property type="entry name" value="TMTC_DUF1736"/>
    <property type="match status" value="1"/>
</dbReference>
<evidence type="ECO:0000256" key="6">
    <source>
        <dbReference type="ARBA" id="ARBA00012839"/>
    </source>
</evidence>
<proteinExistence type="inferred from homology"/>
<dbReference type="UniPathway" id="UPA00378"/>
<keyword evidence="8 17" id="KW-0812">Transmembrane</keyword>
<keyword evidence="13 17" id="KW-0472">Membrane</keyword>
<dbReference type="InterPro" id="IPR013618">
    <property type="entry name" value="TMTC_DUF1736"/>
</dbReference>
<dbReference type="InterPro" id="IPR019734">
    <property type="entry name" value="TPR_rpt"/>
</dbReference>
<accession>A0A7R9JXW1</accession>
<comment type="subcellular location">
    <subcellularLocation>
        <location evidence="3">Endoplasmic reticulum</location>
    </subcellularLocation>
    <subcellularLocation>
        <location evidence="2">Membrane</location>
        <topology evidence="2">Multi-pass membrane protein</topology>
    </subcellularLocation>
</comment>
<keyword evidence="7" id="KW-0808">Transferase</keyword>
<reference evidence="20" key="1">
    <citation type="submission" date="2020-11" db="EMBL/GenBank/DDBJ databases">
        <authorList>
            <person name="Tran Van P."/>
        </authorList>
    </citation>
    <scope>NUCLEOTIDE SEQUENCE</scope>
</reference>
<dbReference type="Pfam" id="PF00515">
    <property type="entry name" value="TPR_1"/>
    <property type="match status" value="1"/>
</dbReference>
<feature type="domain" description="DUF1736" evidence="19">
    <location>
        <begin position="333"/>
        <end position="405"/>
    </location>
</feature>
<name>A0A7R9JXW1_TIMGE</name>
<keyword evidence="10 16" id="KW-0802">TPR repeat</keyword>
<evidence type="ECO:0000256" key="4">
    <source>
        <dbReference type="ARBA" id="ARBA00004922"/>
    </source>
</evidence>
<protein>
    <recommendedName>
        <fullName evidence="6">dolichyl-phosphate-mannose--protein mannosyltransferase</fullName>
        <ecNumber evidence="6">2.4.1.109</ecNumber>
    </recommendedName>
</protein>
<evidence type="ECO:0000256" key="15">
    <source>
        <dbReference type="ARBA" id="ARBA00045102"/>
    </source>
</evidence>
<feature type="transmembrane region" description="Helical" evidence="17">
    <location>
        <begin position="529"/>
        <end position="553"/>
    </location>
</feature>
<keyword evidence="18" id="KW-0732">Signal</keyword>
<evidence type="ECO:0000256" key="8">
    <source>
        <dbReference type="ARBA" id="ARBA00022692"/>
    </source>
</evidence>
<gene>
    <name evidence="20" type="ORF">TGEB3V08_LOCUS5247</name>
</gene>
<dbReference type="AlphaFoldDB" id="A0A7R9JXW1"/>
<evidence type="ECO:0000256" key="18">
    <source>
        <dbReference type="SAM" id="SignalP"/>
    </source>
</evidence>
<dbReference type="EC" id="2.4.1.109" evidence="6"/>
<dbReference type="SUPFAM" id="SSF48452">
    <property type="entry name" value="TPR-like"/>
    <property type="match status" value="2"/>
</dbReference>
<comment type="catalytic activity">
    <reaction evidence="14">
        <text>a di-trans,poly-cis-dolichyl beta-D-mannosyl phosphate + L-threonyl-[protein] = 3-O-(alpha-D-mannosyl)-L-threonyl-[protein] + a di-trans,poly-cis-dolichyl phosphate + H(+)</text>
        <dbReference type="Rhea" id="RHEA:53396"/>
        <dbReference type="Rhea" id="RHEA-COMP:11060"/>
        <dbReference type="Rhea" id="RHEA-COMP:13547"/>
        <dbReference type="Rhea" id="RHEA-COMP:19498"/>
        <dbReference type="Rhea" id="RHEA-COMP:19501"/>
        <dbReference type="ChEBI" id="CHEBI:15378"/>
        <dbReference type="ChEBI" id="CHEBI:30013"/>
        <dbReference type="ChEBI" id="CHEBI:57683"/>
        <dbReference type="ChEBI" id="CHEBI:58211"/>
        <dbReference type="ChEBI" id="CHEBI:137323"/>
        <dbReference type="EC" id="2.4.1.109"/>
    </reaction>
</comment>
<dbReference type="Pfam" id="PF13424">
    <property type="entry name" value="TPR_12"/>
    <property type="match status" value="1"/>
</dbReference>
<feature type="chain" id="PRO_5031091354" description="dolichyl-phosphate-mannose--protein mannosyltransferase" evidence="18">
    <location>
        <begin position="20"/>
        <end position="978"/>
    </location>
</feature>
<feature type="transmembrane region" description="Helical" evidence="17">
    <location>
        <begin position="311"/>
        <end position="330"/>
    </location>
</feature>
<feature type="transmembrane region" description="Helical" evidence="17">
    <location>
        <begin position="208"/>
        <end position="227"/>
    </location>
</feature>
<evidence type="ECO:0000256" key="3">
    <source>
        <dbReference type="ARBA" id="ARBA00004240"/>
    </source>
</evidence>
<feature type="repeat" description="TPR" evidence="16">
    <location>
        <begin position="666"/>
        <end position="699"/>
    </location>
</feature>
<dbReference type="PROSITE" id="PS50293">
    <property type="entry name" value="TPR_REGION"/>
    <property type="match status" value="2"/>
</dbReference>
<dbReference type="PANTHER" id="PTHR44216:SF3">
    <property type="entry name" value="PROTEIN O-MANNOSYL-TRANSFERASE TMTC2"/>
    <property type="match status" value="1"/>
</dbReference>
<evidence type="ECO:0000256" key="12">
    <source>
        <dbReference type="ARBA" id="ARBA00022989"/>
    </source>
</evidence>